<dbReference type="RefSeq" id="WP_005997310.1">
    <property type="nucleotide sequence ID" value="NZ_AAEW02000001.1"/>
</dbReference>
<protein>
    <submittedName>
        <fullName evidence="2">Uncharacterized protein</fullName>
    </submittedName>
</protein>
<feature type="transmembrane region" description="Helical" evidence="1">
    <location>
        <begin position="52"/>
        <end position="71"/>
    </location>
</feature>
<evidence type="ECO:0000313" key="2">
    <source>
        <dbReference type="EMBL" id="EAT17133.1"/>
    </source>
</evidence>
<sequence>MGKDYKPSTGEVLFLVAVSLFIALNVFFRQLFINTSNSPFSLENVFTKENLLLTAAQLAFLFFAYLIALGIRKKMSSFKKEKQRHKDFKS</sequence>
<keyword evidence="3" id="KW-1185">Reference proteome</keyword>
<feature type="transmembrane region" description="Helical" evidence="1">
    <location>
        <begin position="12"/>
        <end position="32"/>
    </location>
</feature>
<reference evidence="2" key="1">
    <citation type="submission" date="2006-05" db="EMBL/GenBank/DDBJ databases">
        <title>Annotation of the draft genome assembly of Desulfuromonas acetoxidans DSM 684.</title>
        <authorList>
            <consortium name="US DOE Joint Genome Institute (JGI-ORNL)"/>
            <person name="Larimer F."/>
            <person name="Land M."/>
            <person name="Hauser L."/>
        </authorList>
    </citation>
    <scope>NUCLEOTIDE SEQUENCE [LARGE SCALE GENOMIC DNA]</scope>
    <source>
        <strain evidence="2">DSM 684</strain>
    </source>
</reference>
<comment type="caution">
    <text evidence="2">The sequence shown here is derived from an EMBL/GenBank/DDBJ whole genome shotgun (WGS) entry which is preliminary data.</text>
</comment>
<keyword evidence="1" id="KW-0472">Membrane</keyword>
<gene>
    <name evidence="2" type="ORF">Dace_2999</name>
</gene>
<organism evidence="2 3">
    <name type="scientific">Desulfuromonas acetoxidans (strain DSM 684 / 11070)</name>
    <dbReference type="NCBI Taxonomy" id="281689"/>
    <lineage>
        <taxon>Bacteria</taxon>
        <taxon>Pseudomonadati</taxon>
        <taxon>Thermodesulfobacteriota</taxon>
        <taxon>Desulfuromonadia</taxon>
        <taxon>Desulfuromonadales</taxon>
        <taxon>Desulfuromonadaceae</taxon>
        <taxon>Desulfuromonas</taxon>
    </lineage>
</organism>
<name>Q1K4H0_DESA6</name>
<dbReference type="Proteomes" id="UP000005695">
    <property type="component" value="Unassembled WGS sequence"/>
</dbReference>
<dbReference type="AlphaFoldDB" id="Q1K4H0"/>
<reference evidence="2" key="2">
    <citation type="submission" date="2006-05" db="EMBL/GenBank/DDBJ databases">
        <title>Sequencing of the draft genome and assembly of Desulfuromonas acetoxidans DSM 684.</title>
        <authorList>
            <consortium name="US DOE Joint Genome Institute (JGI-PGF)"/>
            <person name="Copeland A."/>
            <person name="Lucas S."/>
            <person name="Lapidus A."/>
            <person name="Barry K."/>
            <person name="Detter J.C."/>
            <person name="Glavina del Rio T."/>
            <person name="Hammon N."/>
            <person name="Israni S."/>
            <person name="Dalin E."/>
            <person name="Tice H."/>
            <person name="Bruce D."/>
            <person name="Pitluck S."/>
            <person name="Richardson P."/>
        </authorList>
    </citation>
    <scope>NUCLEOTIDE SEQUENCE [LARGE SCALE GENOMIC DNA]</scope>
    <source>
        <strain evidence="2">DSM 684</strain>
    </source>
</reference>
<keyword evidence="1" id="KW-0812">Transmembrane</keyword>
<proteinExistence type="predicted"/>
<keyword evidence="1" id="KW-1133">Transmembrane helix</keyword>
<evidence type="ECO:0000256" key="1">
    <source>
        <dbReference type="SAM" id="Phobius"/>
    </source>
</evidence>
<accession>Q1K4H0</accession>
<dbReference type="EMBL" id="AAEW02000001">
    <property type="protein sequence ID" value="EAT17133.1"/>
    <property type="molecule type" value="Genomic_DNA"/>
</dbReference>
<evidence type="ECO:0000313" key="3">
    <source>
        <dbReference type="Proteomes" id="UP000005695"/>
    </source>
</evidence>